<organism evidence="1 2">
    <name type="scientific">Phaseolus angularis</name>
    <name type="common">Azuki bean</name>
    <name type="synonym">Vigna angularis</name>
    <dbReference type="NCBI Taxonomy" id="3914"/>
    <lineage>
        <taxon>Eukaryota</taxon>
        <taxon>Viridiplantae</taxon>
        <taxon>Streptophyta</taxon>
        <taxon>Embryophyta</taxon>
        <taxon>Tracheophyta</taxon>
        <taxon>Spermatophyta</taxon>
        <taxon>Magnoliopsida</taxon>
        <taxon>eudicotyledons</taxon>
        <taxon>Gunneridae</taxon>
        <taxon>Pentapetalae</taxon>
        <taxon>rosids</taxon>
        <taxon>fabids</taxon>
        <taxon>Fabales</taxon>
        <taxon>Fabaceae</taxon>
        <taxon>Papilionoideae</taxon>
        <taxon>50 kb inversion clade</taxon>
        <taxon>NPAAA clade</taxon>
        <taxon>indigoferoid/millettioid clade</taxon>
        <taxon>Phaseoleae</taxon>
        <taxon>Vigna</taxon>
    </lineage>
</organism>
<evidence type="ECO:0000313" key="2">
    <source>
        <dbReference type="Proteomes" id="UP000053144"/>
    </source>
</evidence>
<dbReference type="EMBL" id="CM003378">
    <property type="protein sequence ID" value="KOM49301.1"/>
    <property type="molecule type" value="Genomic_DNA"/>
</dbReference>
<protein>
    <submittedName>
        <fullName evidence="1">Uncharacterized protein</fullName>
    </submittedName>
</protein>
<gene>
    <name evidence="1" type="ORF">LR48_Vigan08g012800</name>
</gene>
<dbReference type="Gramene" id="KOM49301">
    <property type="protein sequence ID" value="KOM49301"/>
    <property type="gene ID" value="LR48_Vigan08g012800"/>
</dbReference>
<dbReference type="AlphaFoldDB" id="A0A0L9V2X5"/>
<name>A0A0L9V2X5_PHAAN</name>
<evidence type="ECO:0000313" key="1">
    <source>
        <dbReference type="EMBL" id="KOM49301.1"/>
    </source>
</evidence>
<sequence length="213" mass="23908">MIWKHGLHSGELGLNAMELDLDTMELGVHVVELGLHFGKLDLGTAELSGHITKLNLHSTKLSLHAAKHGARGLRRWRNHGVQVAIWRCGVMVLPCKEDDEHWPWFRKIFGIGDFSVWVSTGVCERVLLQWSWCMAVLAALRRPEKCLIVEMEVEEDAEDDDGGLATLAFAFCIGNGGGYRRRRWCWVMARLRQDGRVADGGLRLPTVLVTQGS</sequence>
<dbReference type="Proteomes" id="UP000053144">
    <property type="component" value="Chromosome 8"/>
</dbReference>
<accession>A0A0L9V2X5</accession>
<reference evidence="2" key="1">
    <citation type="journal article" date="2015" name="Proc. Natl. Acad. Sci. U.S.A.">
        <title>Genome sequencing of adzuki bean (Vigna angularis) provides insight into high starch and low fat accumulation and domestication.</title>
        <authorList>
            <person name="Yang K."/>
            <person name="Tian Z."/>
            <person name="Chen C."/>
            <person name="Luo L."/>
            <person name="Zhao B."/>
            <person name="Wang Z."/>
            <person name="Yu L."/>
            <person name="Li Y."/>
            <person name="Sun Y."/>
            <person name="Li W."/>
            <person name="Chen Y."/>
            <person name="Li Y."/>
            <person name="Zhang Y."/>
            <person name="Ai D."/>
            <person name="Zhao J."/>
            <person name="Shang C."/>
            <person name="Ma Y."/>
            <person name="Wu B."/>
            <person name="Wang M."/>
            <person name="Gao L."/>
            <person name="Sun D."/>
            <person name="Zhang P."/>
            <person name="Guo F."/>
            <person name="Wang W."/>
            <person name="Li Y."/>
            <person name="Wang J."/>
            <person name="Varshney R.K."/>
            <person name="Wang J."/>
            <person name="Ling H.Q."/>
            <person name="Wan P."/>
        </authorList>
    </citation>
    <scope>NUCLEOTIDE SEQUENCE</scope>
    <source>
        <strain evidence="2">cv. Jingnong 6</strain>
    </source>
</reference>
<proteinExistence type="predicted"/>